<keyword evidence="3" id="KW-1185">Reference proteome</keyword>
<evidence type="ECO:0000259" key="1">
    <source>
        <dbReference type="Pfam" id="PF00535"/>
    </source>
</evidence>
<sequence>MNSTPLVSVLMTVYNREKYIAEAIASVIASTYQNWELIIVDDRSKDTSVEIAKSFQDKDERIKVYINEHNLGDYPNRNQAASYAKGKYLKYVDADDMIYPHGIELLVYYMEQFPDAGYGLCSLAQDKEKQYPFQLNPEEAYKRHYFEQNLFHKAPLSAIINKSAFNKVGAFSGKQHLGDFEMWHVLSQKFPVVLMPPGIVWYREHDDQQMNDNRTDPYVPFKYMLIAEDLLNSDKCPLSTLDKEKAFKKVKNQQAGAIVSAIKHHSLKKAIEMKDASSLSYIDIIKNKLG</sequence>
<dbReference type="RefSeq" id="WP_382384178.1">
    <property type="nucleotide sequence ID" value="NZ_JBHMEZ010000013.1"/>
</dbReference>
<dbReference type="SUPFAM" id="SSF53448">
    <property type="entry name" value="Nucleotide-diphospho-sugar transferases"/>
    <property type="match status" value="1"/>
</dbReference>
<accession>A0ABV5F566</accession>
<dbReference type="PANTHER" id="PTHR22916">
    <property type="entry name" value="GLYCOSYLTRANSFERASE"/>
    <property type="match status" value="1"/>
</dbReference>
<dbReference type="InterPro" id="IPR001173">
    <property type="entry name" value="Glyco_trans_2-like"/>
</dbReference>
<evidence type="ECO:0000313" key="3">
    <source>
        <dbReference type="Proteomes" id="UP001589605"/>
    </source>
</evidence>
<dbReference type="Gene3D" id="3.90.550.10">
    <property type="entry name" value="Spore Coat Polysaccharide Biosynthesis Protein SpsA, Chain A"/>
    <property type="match status" value="1"/>
</dbReference>
<feature type="domain" description="Glycosyltransferase 2-like" evidence="1">
    <location>
        <begin position="8"/>
        <end position="168"/>
    </location>
</feature>
<name>A0ABV5F566_9FLAO</name>
<comment type="caution">
    <text evidence="2">The sequence shown here is derived from an EMBL/GenBank/DDBJ whole genome shotgun (WGS) entry which is preliminary data.</text>
</comment>
<evidence type="ECO:0000313" key="2">
    <source>
        <dbReference type="EMBL" id="MFB9054539.1"/>
    </source>
</evidence>
<dbReference type="EMBL" id="JBHMEZ010000013">
    <property type="protein sequence ID" value="MFB9054539.1"/>
    <property type="molecule type" value="Genomic_DNA"/>
</dbReference>
<dbReference type="InterPro" id="IPR029044">
    <property type="entry name" value="Nucleotide-diphossugar_trans"/>
</dbReference>
<protein>
    <submittedName>
        <fullName evidence="2">Glycosyltransferase family 2 protein</fullName>
    </submittedName>
</protein>
<gene>
    <name evidence="2" type="ORF">ACFFVB_15725</name>
</gene>
<dbReference type="CDD" id="cd00761">
    <property type="entry name" value="Glyco_tranf_GTA_type"/>
    <property type="match status" value="1"/>
</dbReference>
<dbReference type="PANTHER" id="PTHR22916:SF3">
    <property type="entry name" value="UDP-GLCNAC:BETAGAL BETA-1,3-N-ACETYLGLUCOSAMINYLTRANSFERASE-LIKE PROTEIN 1"/>
    <property type="match status" value="1"/>
</dbReference>
<reference evidence="2 3" key="1">
    <citation type="submission" date="2024-09" db="EMBL/GenBank/DDBJ databases">
        <authorList>
            <person name="Sun Q."/>
            <person name="Mori K."/>
        </authorList>
    </citation>
    <scope>NUCLEOTIDE SEQUENCE [LARGE SCALE GENOMIC DNA]</scope>
    <source>
        <strain evidence="2 3">CECT 8286</strain>
    </source>
</reference>
<dbReference type="Pfam" id="PF00535">
    <property type="entry name" value="Glycos_transf_2"/>
    <property type="match status" value="1"/>
</dbReference>
<dbReference type="Proteomes" id="UP001589605">
    <property type="component" value="Unassembled WGS sequence"/>
</dbReference>
<organism evidence="2 3">
    <name type="scientific">Formosa undariae</name>
    <dbReference type="NCBI Taxonomy" id="1325436"/>
    <lineage>
        <taxon>Bacteria</taxon>
        <taxon>Pseudomonadati</taxon>
        <taxon>Bacteroidota</taxon>
        <taxon>Flavobacteriia</taxon>
        <taxon>Flavobacteriales</taxon>
        <taxon>Flavobacteriaceae</taxon>
        <taxon>Formosa</taxon>
    </lineage>
</organism>
<proteinExistence type="predicted"/>